<proteinExistence type="predicted"/>
<feature type="compositionally biased region" description="Basic and acidic residues" evidence="1">
    <location>
        <begin position="378"/>
        <end position="390"/>
    </location>
</feature>
<gene>
    <name evidence="2" type="ORF">STAS_18000</name>
</gene>
<feature type="region of interest" description="Disordered" evidence="1">
    <location>
        <begin position="123"/>
        <end position="156"/>
    </location>
</feature>
<dbReference type="Proteomes" id="UP000325081">
    <property type="component" value="Unassembled WGS sequence"/>
</dbReference>
<accession>A0A5A7QA38</accession>
<keyword evidence="3" id="KW-1185">Reference proteome</keyword>
<name>A0A5A7QA38_STRAF</name>
<sequence length="390" mass="43507">MKKKLVRNSNLVLKLARGLRVPDCEIQIRLSDKECSPAPRYSGSRILFDYVDYEMVTLADFKSVAEFKGCKNPMRLHTYVGGGSFMLLSTETDLESENDSEVDKLDDILFDENMDEFEVEVGAEAEEGEVEDEAEKVEGEGEKGEGEGEGKVETELGVEKGELGAEKVDEGEESVEDLNQVVDEVAEFMAKNGGFDDDGGVGGESEESEDDILDWEYDMEADKVDDKMFDDNVDFDAEWWHGQGEGVKKCVNDVKRKFLFFQVRRMTDKAPAIGISTQESVVTGEGQAHKKRKKGKKQTTVPKFIQAPSMYHQYTSAQGGPTSGVNIRGPPTFQVGLFIPSQESCLSERDTRLKQIFQEGGQKYIFVSELMSGTNNPKKSDDDRGKQKLL</sequence>
<dbReference type="AlphaFoldDB" id="A0A5A7QA38"/>
<evidence type="ECO:0000313" key="2">
    <source>
        <dbReference type="EMBL" id="GER41287.1"/>
    </source>
</evidence>
<protein>
    <submittedName>
        <fullName evidence="2">Plastid transcriptionally active 2</fullName>
    </submittedName>
</protein>
<evidence type="ECO:0000256" key="1">
    <source>
        <dbReference type="SAM" id="MobiDB-lite"/>
    </source>
</evidence>
<dbReference type="EMBL" id="BKCP01006072">
    <property type="protein sequence ID" value="GER41287.1"/>
    <property type="molecule type" value="Genomic_DNA"/>
</dbReference>
<feature type="compositionally biased region" description="Basic and acidic residues" evidence="1">
    <location>
        <begin position="136"/>
        <end position="156"/>
    </location>
</feature>
<feature type="compositionally biased region" description="Acidic residues" evidence="1">
    <location>
        <begin position="123"/>
        <end position="135"/>
    </location>
</feature>
<evidence type="ECO:0000313" key="3">
    <source>
        <dbReference type="Proteomes" id="UP000325081"/>
    </source>
</evidence>
<comment type="caution">
    <text evidence="2">The sequence shown here is derived from an EMBL/GenBank/DDBJ whole genome shotgun (WGS) entry which is preliminary data.</text>
</comment>
<reference evidence="3" key="1">
    <citation type="journal article" date="2019" name="Curr. Biol.">
        <title>Genome Sequence of Striga asiatica Provides Insight into the Evolution of Plant Parasitism.</title>
        <authorList>
            <person name="Yoshida S."/>
            <person name="Kim S."/>
            <person name="Wafula E.K."/>
            <person name="Tanskanen J."/>
            <person name="Kim Y.M."/>
            <person name="Honaas L."/>
            <person name="Yang Z."/>
            <person name="Spallek T."/>
            <person name="Conn C.E."/>
            <person name="Ichihashi Y."/>
            <person name="Cheong K."/>
            <person name="Cui S."/>
            <person name="Der J.P."/>
            <person name="Gundlach H."/>
            <person name="Jiao Y."/>
            <person name="Hori C."/>
            <person name="Ishida J.K."/>
            <person name="Kasahara H."/>
            <person name="Kiba T."/>
            <person name="Kim M.S."/>
            <person name="Koo N."/>
            <person name="Laohavisit A."/>
            <person name="Lee Y.H."/>
            <person name="Lumba S."/>
            <person name="McCourt P."/>
            <person name="Mortimer J.C."/>
            <person name="Mutuku J.M."/>
            <person name="Nomura T."/>
            <person name="Sasaki-Sekimoto Y."/>
            <person name="Seto Y."/>
            <person name="Wang Y."/>
            <person name="Wakatake T."/>
            <person name="Sakakibara H."/>
            <person name="Demura T."/>
            <person name="Yamaguchi S."/>
            <person name="Yoneyama K."/>
            <person name="Manabe R.I."/>
            <person name="Nelson D.C."/>
            <person name="Schulman A.H."/>
            <person name="Timko M.P."/>
            <person name="dePamphilis C.W."/>
            <person name="Choi D."/>
            <person name="Shirasu K."/>
        </authorList>
    </citation>
    <scope>NUCLEOTIDE SEQUENCE [LARGE SCALE GENOMIC DNA]</scope>
    <source>
        <strain evidence="3">cv. UVA1</strain>
    </source>
</reference>
<organism evidence="2 3">
    <name type="scientific">Striga asiatica</name>
    <name type="common">Asiatic witchweed</name>
    <name type="synonym">Buchnera asiatica</name>
    <dbReference type="NCBI Taxonomy" id="4170"/>
    <lineage>
        <taxon>Eukaryota</taxon>
        <taxon>Viridiplantae</taxon>
        <taxon>Streptophyta</taxon>
        <taxon>Embryophyta</taxon>
        <taxon>Tracheophyta</taxon>
        <taxon>Spermatophyta</taxon>
        <taxon>Magnoliopsida</taxon>
        <taxon>eudicotyledons</taxon>
        <taxon>Gunneridae</taxon>
        <taxon>Pentapetalae</taxon>
        <taxon>asterids</taxon>
        <taxon>lamiids</taxon>
        <taxon>Lamiales</taxon>
        <taxon>Orobanchaceae</taxon>
        <taxon>Buchnereae</taxon>
        <taxon>Striga</taxon>
    </lineage>
</organism>
<feature type="region of interest" description="Disordered" evidence="1">
    <location>
        <begin position="370"/>
        <end position="390"/>
    </location>
</feature>